<name>A0A6A0A032_HAELA</name>
<proteinExistence type="predicted"/>
<organism evidence="1 2">
    <name type="scientific">Haematococcus lacustris</name>
    <name type="common">Green alga</name>
    <name type="synonym">Haematococcus pluvialis</name>
    <dbReference type="NCBI Taxonomy" id="44745"/>
    <lineage>
        <taxon>Eukaryota</taxon>
        <taxon>Viridiplantae</taxon>
        <taxon>Chlorophyta</taxon>
        <taxon>core chlorophytes</taxon>
        <taxon>Chlorophyceae</taxon>
        <taxon>CS clade</taxon>
        <taxon>Chlamydomonadales</taxon>
        <taxon>Haematococcaceae</taxon>
        <taxon>Haematococcus</taxon>
    </lineage>
</organism>
<comment type="caution">
    <text evidence="1">The sequence shown here is derived from an EMBL/GenBank/DDBJ whole genome shotgun (WGS) entry which is preliminary data.</text>
</comment>
<dbReference type="EMBL" id="BLLF01002839">
    <property type="protein sequence ID" value="GFH25529.1"/>
    <property type="molecule type" value="Genomic_DNA"/>
</dbReference>
<sequence>MAKKKRKCLVPPKASND</sequence>
<accession>A0A6A0A032</accession>
<gene>
    <name evidence="1" type="ORF">HaLaN_23509</name>
</gene>
<protein>
    <submittedName>
        <fullName evidence="1">Uncharacterized protein</fullName>
    </submittedName>
</protein>
<keyword evidence="2" id="KW-1185">Reference proteome</keyword>
<evidence type="ECO:0000313" key="1">
    <source>
        <dbReference type="EMBL" id="GFH25529.1"/>
    </source>
</evidence>
<evidence type="ECO:0000313" key="2">
    <source>
        <dbReference type="Proteomes" id="UP000485058"/>
    </source>
</evidence>
<dbReference type="Proteomes" id="UP000485058">
    <property type="component" value="Unassembled WGS sequence"/>
</dbReference>
<feature type="non-terminal residue" evidence="1">
    <location>
        <position position="1"/>
    </location>
</feature>
<reference evidence="1 2" key="1">
    <citation type="submission" date="2020-02" db="EMBL/GenBank/DDBJ databases">
        <title>Draft genome sequence of Haematococcus lacustris strain NIES-144.</title>
        <authorList>
            <person name="Morimoto D."/>
            <person name="Nakagawa S."/>
            <person name="Yoshida T."/>
            <person name="Sawayama S."/>
        </authorList>
    </citation>
    <scope>NUCLEOTIDE SEQUENCE [LARGE SCALE GENOMIC DNA]</scope>
    <source>
        <strain evidence="1 2">NIES-144</strain>
    </source>
</reference>
<feature type="non-terminal residue" evidence="1">
    <location>
        <position position="17"/>
    </location>
</feature>
<dbReference type="AlphaFoldDB" id="A0A6A0A032"/>